<dbReference type="SUPFAM" id="SSF56731">
    <property type="entry name" value="DNA primase core"/>
    <property type="match status" value="1"/>
</dbReference>
<feature type="domain" description="Toprim" evidence="7">
    <location>
        <begin position="207"/>
        <end position="285"/>
    </location>
</feature>
<dbReference type="PANTHER" id="PTHR30313:SF2">
    <property type="entry name" value="DNA PRIMASE"/>
    <property type="match status" value="1"/>
</dbReference>
<comment type="caution">
    <text evidence="8">The sequence shown here is derived from an EMBL/GenBank/DDBJ whole genome shotgun (WGS) entry which is preliminary data.</text>
</comment>
<dbReference type="SUPFAM" id="SSF57783">
    <property type="entry name" value="Zinc beta-ribbon"/>
    <property type="match status" value="1"/>
</dbReference>
<keyword evidence="9" id="KW-1185">Reference proteome</keyword>
<protein>
    <submittedName>
        <fullName evidence="8">Toprim domain-containing protein</fullName>
    </submittedName>
</protein>
<dbReference type="InterPro" id="IPR050219">
    <property type="entry name" value="DnaG_primase"/>
</dbReference>
<evidence type="ECO:0000313" key="9">
    <source>
        <dbReference type="Proteomes" id="UP000617402"/>
    </source>
</evidence>
<evidence type="ECO:0000259" key="7">
    <source>
        <dbReference type="PROSITE" id="PS50880"/>
    </source>
</evidence>
<evidence type="ECO:0000256" key="3">
    <source>
        <dbReference type="ARBA" id="ARBA00022679"/>
    </source>
</evidence>
<evidence type="ECO:0000256" key="5">
    <source>
        <dbReference type="ARBA" id="ARBA00022705"/>
    </source>
</evidence>
<evidence type="ECO:0000256" key="4">
    <source>
        <dbReference type="ARBA" id="ARBA00022695"/>
    </source>
</evidence>
<dbReference type="CDD" id="cd03364">
    <property type="entry name" value="TOPRIM_DnaG_primases"/>
    <property type="match status" value="1"/>
</dbReference>
<keyword evidence="1" id="KW-0240">DNA-directed RNA polymerase</keyword>
<dbReference type="EMBL" id="JACVHF010000049">
    <property type="protein sequence ID" value="MBC9786579.1"/>
    <property type="molecule type" value="Genomic_DNA"/>
</dbReference>
<evidence type="ECO:0000256" key="6">
    <source>
        <dbReference type="ARBA" id="ARBA00023163"/>
    </source>
</evidence>
<accession>A0ABR7T996</accession>
<organism evidence="8 9">
    <name type="scientific">Heliobacterium chlorum</name>
    <dbReference type="NCBI Taxonomy" id="2698"/>
    <lineage>
        <taxon>Bacteria</taxon>
        <taxon>Bacillati</taxon>
        <taxon>Bacillota</taxon>
        <taxon>Clostridia</taxon>
        <taxon>Eubacteriales</taxon>
        <taxon>Heliobacteriaceae</taxon>
        <taxon>Heliobacterium</taxon>
    </lineage>
</organism>
<dbReference type="InterPro" id="IPR036977">
    <property type="entry name" value="DNA_primase_Znf_CHC2"/>
</dbReference>
<dbReference type="Gene3D" id="3.90.580.10">
    <property type="entry name" value="Zinc finger, CHC2-type domain"/>
    <property type="match status" value="1"/>
</dbReference>
<dbReference type="Gene3D" id="3.40.1360.10">
    <property type="match status" value="1"/>
</dbReference>
<keyword evidence="5" id="KW-0235">DNA replication</keyword>
<dbReference type="SMART" id="SM00493">
    <property type="entry name" value="TOPRIM"/>
    <property type="match status" value="1"/>
</dbReference>
<keyword evidence="4" id="KW-0548">Nucleotidyltransferase</keyword>
<evidence type="ECO:0000256" key="2">
    <source>
        <dbReference type="ARBA" id="ARBA00022515"/>
    </source>
</evidence>
<keyword evidence="3" id="KW-0808">Transferase</keyword>
<dbReference type="PANTHER" id="PTHR30313">
    <property type="entry name" value="DNA PRIMASE"/>
    <property type="match status" value="1"/>
</dbReference>
<dbReference type="RefSeq" id="WP_188041998.1">
    <property type="nucleotide sequence ID" value="NZ_JACVHF010000049.1"/>
</dbReference>
<sequence length="317" mass="37200">MTTIRCHKIDVDIARELQLYDWQRPRWMGEKFIACSPFRSERHPSFAVHLHTGVWIDSGSDDEEWKKGGFAKLLSWLRNETIFETESYLIQEYGILLKDIDSVQLSFRLPVEETRLEPLPLERLKEFRYRHPYLEQRGIQEPHQRAFQIGYDRKNRAITFPWFDRNGALVTIKFRSVNHKWFWYVSDGQPVKNHVYGMNRIYQARASRAHIVESEIDAITLWQIGQPAIALGGAHLSTRQRELILQSPIQELVVATDNDRAGRRIAESIIRQLGGYVRLQEIQLPDSAKDINDVPVNERMGVLDRTREVPYWKDGYA</sequence>
<gene>
    <name evidence="8" type="ORF">H1S01_19170</name>
</gene>
<proteinExistence type="predicted"/>
<evidence type="ECO:0000256" key="1">
    <source>
        <dbReference type="ARBA" id="ARBA00022478"/>
    </source>
</evidence>
<keyword evidence="2" id="KW-0639">Primosome</keyword>
<dbReference type="InterPro" id="IPR034151">
    <property type="entry name" value="TOPRIM_DnaG_bac"/>
</dbReference>
<name>A0ABR7T996_HELCL</name>
<dbReference type="InterPro" id="IPR006171">
    <property type="entry name" value="TOPRIM_dom"/>
</dbReference>
<dbReference type="PROSITE" id="PS50880">
    <property type="entry name" value="TOPRIM"/>
    <property type="match status" value="1"/>
</dbReference>
<keyword evidence="6" id="KW-0804">Transcription</keyword>
<dbReference type="Proteomes" id="UP000617402">
    <property type="component" value="Unassembled WGS sequence"/>
</dbReference>
<dbReference type="Pfam" id="PF13155">
    <property type="entry name" value="Toprim_2"/>
    <property type="match status" value="1"/>
</dbReference>
<evidence type="ECO:0000313" key="8">
    <source>
        <dbReference type="EMBL" id="MBC9786579.1"/>
    </source>
</evidence>
<reference evidence="8 9" key="1">
    <citation type="submission" date="2020-07" db="EMBL/GenBank/DDBJ databases">
        <title>Draft whole-genome sequence of Heliobacterium chlorum DSM 3682, type strain.</title>
        <authorList>
            <person name="Kyndt J.A."/>
            <person name="Meyer T.E."/>
            <person name="Imhoff J.F."/>
        </authorList>
    </citation>
    <scope>NUCLEOTIDE SEQUENCE [LARGE SCALE GENOMIC DNA]</scope>
    <source>
        <strain evidence="8 9">DSM 3682</strain>
    </source>
</reference>